<dbReference type="RefSeq" id="WP_397095637.1">
    <property type="nucleotide sequence ID" value="NZ_JBIRYO010000034.1"/>
</dbReference>
<dbReference type="InterPro" id="IPR028978">
    <property type="entry name" value="Chorismate_lyase_/UTRA_dom_sf"/>
</dbReference>
<dbReference type="Pfam" id="PF07702">
    <property type="entry name" value="UTRA"/>
    <property type="match status" value="1"/>
</dbReference>
<dbReference type="PANTHER" id="PTHR44846:SF17">
    <property type="entry name" value="GNTR-FAMILY TRANSCRIPTIONAL REGULATOR"/>
    <property type="match status" value="1"/>
</dbReference>
<dbReference type="SMART" id="SM00345">
    <property type="entry name" value="HTH_GNTR"/>
    <property type="match status" value="1"/>
</dbReference>
<reference evidence="5 6" key="1">
    <citation type="submission" date="2024-10" db="EMBL/GenBank/DDBJ databases">
        <title>The Natural Products Discovery Center: Release of the First 8490 Sequenced Strains for Exploring Actinobacteria Biosynthetic Diversity.</title>
        <authorList>
            <person name="Kalkreuter E."/>
            <person name="Kautsar S.A."/>
            <person name="Yang D."/>
            <person name="Bader C.D."/>
            <person name="Teijaro C.N."/>
            <person name="Fluegel L."/>
            <person name="Davis C.M."/>
            <person name="Simpson J.R."/>
            <person name="Lauterbach L."/>
            <person name="Steele A.D."/>
            <person name="Gui C."/>
            <person name="Meng S."/>
            <person name="Li G."/>
            <person name="Viehrig K."/>
            <person name="Ye F."/>
            <person name="Su P."/>
            <person name="Kiefer A.F."/>
            <person name="Nichols A."/>
            <person name="Cepeda A.J."/>
            <person name="Yan W."/>
            <person name="Fan B."/>
            <person name="Jiang Y."/>
            <person name="Adhikari A."/>
            <person name="Zheng C.-J."/>
            <person name="Schuster L."/>
            <person name="Cowan T.M."/>
            <person name="Smanski M.J."/>
            <person name="Chevrette M.G."/>
            <person name="De Carvalho L.P.S."/>
            <person name="Shen B."/>
        </authorList>
    </citation>
    <scope>NUCLEOTIDE SEQUENCE [LARGE SCALE GENOMIC DNA]</scope>
    <source>
        <strain evidence="5 6">NPDC019275</strain>
    </source>
</reference>
<proteinExistence type="predicted"/>
<sequence length="265" mass="29687">MPAKYELIADDLRRRIQTGELNPGERVPGEAALIEQYKVSIPTVRQALAVLRTEGLIEAKHGVGTFVRAPRVKVRRTDERYQWEKNRVHEPESIRRMSGATEQDSGLAMPGLVFTAHYEVIYADDGLADAFGVPAGTKVLQRDYRTRSRAEDAPLNLSCSYLLYDLASANPALLDVENEPWPGGTQHQLFTLGIEVDHITEEIETRPPTAQEADELGMAREGTAVFDIRKRTVDVTGRVVEVVDVILPGDRSQLVFTTHLTRWQK</sequence>
<evidence type="ECO:0000259" key="4">
    <source>
        <dbReference type="PROSITE" id="PS50949"/>
    </source>
</evidence>
<comment type="caution">
    <text evidence="5">The sequence shown here is derived from an EMBL/GenBank/DDBJ whole genome shotgun (WGS) entry which is preliminary data.</text>
</comment>
<name>A0ABW7XAJ0_9NOCA</name>
<keyword evidence="1" id="KW-0805">Transcription regulation</keyword>
<dbReference type="SUPFAM" id="SSF64288">
    <property type="entry name" value="Chorismate lyase-like"/>
    <property type="match status" value="1"/>
</dbReference>
<feature type="domain" description="HTH gntR-type" evidence="4">
    <location>
        <begin position="2"/>
        <end position="70"/>
    </location>
</feature>
<protein>
    <submittedName>
        <fullName evidence="5">GntR family transcriptional regulator</fullName>
    </submittedName>
</protein>
<dbReference type="InterPro" id="IPR011663">
    <property type="entry name" value="UTRA"/>
</dbReference>
<evidence type="ECO:0000313" key="6">
    <source>
        <dbReference type="Proteomes" id="UP001611415"/>
    </source>
</evidence>
<dbReference type="PROSITE" id="PS50949">
    <property type="entry name" value="HTH_GNTR"/>
    <property type="match status" value="1"/>
</dbReference>
<organism evidence="5 6">
    <name type="scientific">Nocardia xishanensis</name>
    <dbReference type="NCBI Taxonomy" id="238964"/>
    <lineage>
        <taxon>Bacteria</taxon>
        <taxon>Bacillati</taxon>
        <taxon>Actinomycetota</taxon>
        <taxon>Actinomycetes</taxon>
        <taxon>Mycobacteriales</taxon>
        <taxon>Nocardiaceae</taxon>
        <taxon>Nocardia</taxon>
    </lineage>
</organism>
<dbReference type="SMART" id="SM00866">
    <property type="entry name" value="UTRA"/>
    <property type="match status" value="1"/>
</dbReference>
<evidence type="ECO:0000256" key="1">
    <source>
        <dbReference type="ARBA" id="ARBA00023015"/>
    </source>
</evidence>
<keyword evidence="6" id="KW-1185">Reference proteome</keyword>
<evidence type="ECO:0000313" key="5">
    <source>
        <dbReference type="EMBL" id="MFI2478156.1"/>
    </source>
</evidence>
<dbReference type="SUPFAM" id="SSF46785">
    <property type="entry name" value="Winged helix' DNA-binding domain"/>
    <property type="match status" value="1"/>
</dbReference>
<dbReference type="PANTHER" id="PTHR44846">
    <property type="entry name" value="MANNOSYL-D-GLYCERATE TRANSPORT/METABOLISM SYSTEM REPRESSOR MNGR-RELATED"/>
    <property type="match status" value="1"/>
</dbReference>
<dbReference type="InterPro" id="IPR050679">
    <property type="entry name" value="Bact_HTH_transcr_reg"/>
</dbReference>
<evidence type="ECO:0000256" key="3">
    <source>
        <dbReference type="ARBA" id="ARBA00023163"/>
    </source>
</evidence>
<dbReference type="CDD" id="cd07377">
    <property type="entry name" value="WHTH_GntR"/>
    <property type="match status" value="1"/>
</dbReference>
<dbReference type="Gene3D" id="3.40.1410.10">
    <property type="entry name" value="Chorismate lyase-like"/>
    <property type="match status" value="1"/>
</dbReference>
<gene>
    <name evidence="5" type="ORF">ACH49W_32760</name>
</gene>
<keyword evidence="3" id="KW-0804">Transcription</keyword>
<evidence type="ECO:0000256" key="2">
    <source>
        <dbReference type="ARBA" id="ARBA00023125"/>
    </source>
</evidence>
<dbReference type="InterPro" id="IPR000524">
    <property type="entry name" value="Tscrpt_reg_HTH_GntR"/>
</dbReference>
<dbReference type="InterPro" id="IPR036388">
    <property type="entry name" value="WH-like_DNA-bd_sf"/>
</dbReference>
<dbReference type="Proteomes" id="UP001611415">
    <property type="component" value="Unassembled WGS sequence"/>
</dbReference>
<dbReference type="Pfam" id="PF00392">
    <property type="entry name" value="GntR"/>
    <property type="match status" value="1"/>
</dbReference>
<dbReference type="InterPro" id="IPR036390">
    <property type="entry name" value="WH_DNA-bd_sf"/>
</dbReference>
<keyword evidence="2" id="KW-0238">DNA-binding</keyword>
<accession>A0ABW7XAJ0</accession>
<dbReference type="EMBL" id="JBIRYO010000034">
    <property type="protein sequence ID" value="MFI2478156.1"/>
    <property type="molecule type" value="Genomic_DNA"/>
</dbReference>
<dbReference type="Gene3D" id="1.10.10.10">
    <property type="entry name" value="Winged helix-like DNA-binding domain superfamily/Winged helix DNA-binding domain"/>
    <property type="match status" value="1"/>
</dbReference>